<accession>A0A935M2W2</accession>
<dbReference type="Proteomes" id="UP000726105">
    <property type="component" value="Unassembled WGS sequence"/>
</dbReference>
<dbReference type="EMBL" id="JADJIB010000001">
    <property type="protein sequence ID" value="MBK7272335.1"/>
    <property type="molecule type" value="Genomic_DNA"/>
</dbReference>
<proteinExistence type="predicted"/>
<sequence>MDRTDLYNRYRTAELLFSQRRYAQAALLLEELLQDLQELPEQTGTGEARLLLARAYYHSAQLGRAERAARELVAADPSDPYAVLLLGRVLCRQARGDEGKGWLRRAEALGLTV</sequence>
<dbReference type="Gene3D" id="1.25.40.10">
    <property type="entry name" value="Tetratricopeptide repeat domain"/>
    <property type="match status" value="1"/>
</dbReference>
<reference evidence="3 4" key="1">
    <citation type="submission" date="2020-10" db="EMBL/GenBank/DDBJ databases">
        <title>Connecting structure to function with the recovery of over 1000 high-quality activated sludge metagenome-assembled genomes encoding full-length rRNA genes using long-read sequencing.</title>
        <authorList>
            <person name="Singleton C.M."/>
            <person name="Petriglieri F."/>
            <person name="Kristensen J.M."/>
            <person name="Kirkegaard R.H."/>
            <person name="Michaelsen T.Y."/>
            <person name="Andersen M.H."/>
            <person name="Karst S.M."/>
            <person name="Dueholm M.S."/>
            <person name="Nielsen P.H."/>
            <person name="Albertsen M."/>
        </authorList>
    </citation>
    <scope>NUCLEOTIDE SEQUENCE [LARGE SCALE GENOMIC DNA]</scope>
    <source>
        <strain evidence="1">AalE_18-Q3-R2-46_BAT3C.188</strain>
        <strain evidence="2">Ega_18-Q3-R5-49_MAXAC.001</strain>
    </source>
</reference>
<gene>
    <name evidence="1" type="ORF">IPF40_14725</name>
    <name evidence="2" type="ORF">IPI13_03950</name>
</gene>
<protein>
    <submittedName>
        <fullName evidence="2">Tetratricopeptide repeat protein</fullName>
    </submittedName>
</protein>
<dbReference type="SUPFAM" id="SSF48452">
    <property type="entry name" value="TPR-like"/>
    <property type="match status" value="1"/>
</dbReference>
<evidence type="ECO:0000313" key="2">
    <source>
        <dbReference type="EMBL" id="MBK7272335.1"/>
    </source>
</evidence>
<dbReference type="AlphaFoldDB" id="A0A935M2W2"/>
<dbReference type="InterPro" id="IPR011990">
    <property type="entry name" value="TPR-like_helical_dom_sf"/>
</dbReference>
<evidence type="ECO:0000313" key="4">
    <source>
        <dbReference type="Proteomes" id="UP000726105"/>
    </source>
</evidence>
<name>A0A935M2W2_9MICO</name>
<evidence type="ECO:0000313" key="1">
    <source>
        <dbReference type="EMBL" id="MBK6302227.1"/>
    </source>
</evidence>
<dbReference type="Pfam" id="PF14559">
    <property type="entry name" value="TPR_19"/>
    <property type="match status" value="1"/>
</dbReference>
<organism evidence="2 4">
    <name type="scientific">Candidatus Phosphoribacter hodrii</name>
    <dbReference type="NCBI Taxonomy" id="2953743"/>
    <lineage>
        <taxon>Bacteria</taxon>
        <taxon>Bacillati</taxon>
        <taxon>Actinomycetota</taxon>
        <taxon>Actinomycetes</taxon>
        <taxon>Micrococcales</taxon>
        <taxon>Dermatophilaceae</taxon>
        <taxon>Candidatus Phosphoribacter</taxon>
    </lineage>
</organism>
<comment type="caution">
    <text evidence="2">The sequence shown here is derived from an EMBL/GenBank/DDBJ whole genome shotgun (WGS) entry which is preliminary data.</text>
</comment>
<dbReference type="Proteomes" id="UP000718281">
    <property type="component" value="Unassembled WGS sequence"/>
</dbReference>
<dbReference type="EMBL" id="JADIXZ010000008">
    <property type="protein sequence ID" value="MBK6302227.1"/>
    <property type="molecule type" value="Genomic_DNA"/>
</dbReference>
<evidence type="ECO:0000313" key="3">
    <source>
        <dbReference type="Proteomes" id="UP000718281"/>
    </source>
</evidence>